<dbReference type="Pfam" id="PF12833">
    <property type="entry name" value="HTH_18"/>
    <property type="match status" value="1"/>
</dbReference>
<dbReference type="InterPro" id="IPR009057">
    <property type="entry name" value="Homeodomain-like_sf"/>
</dbReference>
<dbReference type="SUPFAM" id="SSF52172">
    <property type="entry name" value="CheY-like"/>
    <property type="match status" value="1"/>
</dbReference>
<evidence type="ECO:0000256" key="4">
    <source>
        <dbReference type="ARBA" id="ARBA00023012"/>
    </source>
</evidence>
<dbReference type="Pfam" id="PF00072">
    <property type="entry name" value="Response_reg"/>
    <property type="match status" value="1"/>
</dbReference>
<dbReference type="PROSITE" id="PS01124">
    <property type="entry name" value="HTH_ARAC_FAMILY_2"/>
    <property type="match status" value="1"/>
</dbReference>
<dbReference type="AlphaFoldDB" id="A0A926QHS9"/>
<keyword evidence="7" id="KW-0804">Transcription</keyword>
<feature type="domain" description="HTH araC/xylS-type" evidence="9">
    <location>
        <begin position="426"/>
        <end position="524"/>
    </location>
</feature>
<evidence type="ECO:0000256" key="3">
    <source>
        <dbReference type="ARBA" id="ARBA00022553"/>
    </source>
</evidence>
<comment type="subcellular location">
    <subcellularLocation>
        <location evidence="1">Cytoplasm</location>
    </subcellularLocation>
</comment>
<dbReference type="RefSeq" id="WP_188172659.1">
    <property type="nucleotide sequence ID" value="NZ_JACVVD010000001.1"/>
</dbReference>
<dbReference type="SMART" id="SM00342">
    <property type="entry name" value="HTH_ARAC"/>
    <property type="match status" value="1"/>
</dbReference>
<keyword evidence="6" id="KW-0238">DNA-binding</keyword>
<proteinExistence type="predicted"/>
<dbReference type="GO" id="GO:0003700">
    <property type="term" value="F:DNA-binding transcription factor activity"/>
    <property type="evidence" value="ECO:0007669"/>
    <property type="project" value="InterPro"/>
</dbReference>
<dbReference type="Gene3D" id="3.40.50.2300">
    <property type="match status" value="1"/>
</dbReference>
<feature type="domain" description="Response regulatory" evidence="10">
    <location>
        <begin position="2"/>
        <end position="119"/>
    </location>
</feature>
<dbReference type="InterPro" id="IPR041522">
    <property type="entry name" value="CdaR_GGDEF"/>
</dbReference>
<dbReference type="EMBL" id="JACVVD010000001">
    <property type="protein sequence ID" value="MBD0378849.1"/>
    <property type="molecule type" value="Genomic_DNA"/>
</dbReference>
<evidence type="ECO:0000313" key="12">
    <source>
        <dbReference type="Proteomes" id="UP000650466"/>
    </source>
</evidence>
<keyword evidence="3 8" id="KW-0597">Phosphoprotein</keyword>
<evidence type="ECO:0000256" key="7">
    <source>
        <dbReference type="ARBA" id="ARBA00023163"/>
    </source>
</evidence>
<dbReference type="SMART" id="SM00448">
    <property type="entry name" value="REC"/>
    <property type="match status" value="1"/>
</dbReference>
<keyword evidence="5" id="KW-0805">Transcription regulation</keyword>
<organism evidence="11 12">
    <name type="scientific">Paenibacillus sedimenti</name>
    <dbReference type="NCBI Taxonomy" id="2770274"/>
    <lineage>
        <taxon>Bacteria</taxon>
        <taxon>Bacillati</taxon>
        <taxon>Bacillota</taxon>
        <taxon>Bacilli</taxon>
        <taxon>Bacillales</taxon>
        <taxon>Paenibacillaceae</taxon>
        <taxon>Paenibacillus</taxon>
    </lineage>
</organism>
<comment type="caution">
    <text evidence="11">The sequence shown here is derived from an EMBL/GenBank/DDBJ whole genome shotgun (WGS) entry which is preliminary data.</text>
</comment>
<dbReference type="InterPro" id="IPR051552">
    <property type="entry name" value="HptR"/>
</dbReference>
<dbReference type="GO" id="GO:0000160">
    <property type="term" value="P:phosphorelay signal transduction system"/>
    <property type="evidence" value="ECO:0007669"/>
    <property type="project" value="UniProtKB-KW"/>
</dbReference>
<feature type="modified residue" description="4-aspartylphosphate" evidence="8">
    <location>
        <position position="54"/>
    </location>
</feature>
<evidence type="ECO:0000256" key="5">
    <source>
        <dbReference type="ARBA" id="ARBA00023015"/>
    </source>
</evidence>
<keyword evidence="4" id="KW-0902">Two-component regulatory system</keyword>
<dbReference type="InterPro" id="IPR018060">
    <property type="entry name" value="HTH_AraC"/>
</dbReference>
<evidence type="ECO:0000256" key="1">
    <source>
        <dbReference type="ARBA" id="ARBA00004496"/>
    </source>
</evidence>
<dbReference type="Pfam" id="PF17853">
    <property type="entry name" value="GGDEF_2"/>
    <property type="match status" value="1"/>
</dbReference>
<dbReference type="InterPro" id="IPR018062">
    <property type="entry name" value="HTH_AraC-typ_CS"/>
</dbReference>
<evidence type="ECO:0000259" key="10">
    <source>
        <dbReference type="PROSITE" id="PS50110"/>
    </source>
</evidence>
<dbReference type="InterPro" id="IPR001789">
    <property type="entry name" value="Sig_transdc_resp-reg_receiver"/>
</dbReference>
<dbReference type="PANTHER" id="PTHR42713">
    <property type="entry name" value="HISTIDINE KINASE-RELATED"/>
    <property type="match status" value="1"/>
</dbReference>
<dbReference type="Proteomes" id="UP000650466">
    <property type="component" value="Unassembled WGS sequence"/>
</dbReference>
<dbReference type="CDD" id="cd17536">
    <property type="entry name" value="REC_YesN-like"/>
    <property type="match status" value="1"/>
</dbReference>
<dbReference type="PROSITE" id="PS50110">
    <property type="entry name" value="RESPONSE_REGULATORY"/>
    <property type="match status" value="1"/>
</dbReference>
<dbReference type="GO" id="GO:0043565">
    <property type="term" value="F:sequence-specific DNA binding"/>
    <property type="evidence" value="ECO:0007669"/>
    <property type="project" value="InterPro"/>
</dbReference>
<sequence>MKIIVIEDEVDILKGIQEVIEQSGLPFEQVFAVHTAEEALTVIEQCRPEIILTDILLPEMSGLDMLESVKAFGYQPKVVVISSYSNFMYAQRSIQLGAVDYILKPAQKEELIEKIGSVYDMVQRERISADQIKNQMAYARLGTEALKEKFVLGLCMHKTALQEHIHHRLQVWDLQWLETHSYVVISLSINKDEFRGKEDKDINLDLFAIGNIAEDIMMSYQPSVMIRSIHHDWVILTAWEQEQDVAQDIHDRVLKYQKIKPAIGISPRMHSFQAISVAYEQARKALKIAILNSSNRIVSYSDITDRMDEENDVRISQWVAEAVLDGDDEAVRRWLGEAMERFMLDRDVSKTGDLSIKCFEWILEVHSSLAEKVDMEISHFPMELWEKAERCPTVDDLKLLLQEHLSELMKLVLDQQQPSHPNYMIDKAKRIIEAKYGEEVTLQSVADELNIHPVWLSRLFKKETGQNFLDYLTEIRIEQAKQLLRGTNLKIYEIAEKIGYHEIQYFGKLFKKRTNMTPKEFRYGK</sequence>
<dbReference type="PRINTS" id="PR00032">
    <property type="entry name" value="HTHARAC"/>
</dbReference>
<accession>A0A926QHS9</accession>
<keyword evidence="2" id="KW-0963">Cytoplasm</keyword>
<dbReference type="PROSITE" id="PS00041">
    <property type="entry name" value="HTH_ARAC_FAMILY_1"/>
    <property type="match status" value="1"/>
</dbReference>
<dbReference type="InterPro" id="IPR020449">
    <property type="entry name" value="Tscrpt_reg_AraC-type_HTH"/>
</dbReference>
<reference evidence="11" key="1">
    <citation type="submission" date="2020-09" db="EMBL/GenBank/DDBJ databases">
        <title>Draft Genome Sequence of Paenibacillus sp. WST5.</title>
        <authorList>
            <person name="Bao Z."/>
        </authorList>
    </citation>
    <scope>NUCLEOTIDE SEQUENCE</scope>
    <source>
        <strain evidence="11">WST5</strain>
    </source>
</reference>
<evidence type="ECO:0000259" key="9">
    <source>
        <dbReference type="PROSITE" id="PS01124"/>
    </source>
</evidence>
<dbReference type="PANTHER" id="PTHR42713:SF3">
    <property type="entry name" value="TRANSCRIPTIONAL REGULATORY PROTEIN HPTR"/>
    <property type="match status" value="1"/>
</dbReference>
<dbReference type="SUPFAM" id="SSF46689">
    <property type="entry name" value="Homeodomain-like"/>
    <property type="match status" value="2"/>
</dbReference>
<protein>
    <submittedName>
        <fullName evidence="11">Response regulator</fullName>
    </submittedName>
</protein>
<evidence type="ECO:0000256" key="6">
    <source>
        <dbReference type="ARBA" id="ARBA00023125"/>
    </source>
</evidence>
<evidence type="ECO:0000256" key="8">
    <source>
        <dbReference type="PROSITE-ProRule" id="PRU00169"/>
    </source>
</evidence>
<dbReference type="GO" id="GO:0005737">
    <property type="term" value="C:cytoplasm"/>
    <property type="evidence" value="ECO:0007669"/>
    <property type="project" value="UniProtKB-SubCell"/>
</dbReference>
<name>A0A926QHS9_9BACL</name>
<evidence type="ECO:0000313" key="11">
    <source>
        <dbReference type="EMBL" id="MBD0378849.1"/>
    </source>
</evidence>
<dbReference type="Gene3D" id="1.10.10.60">
    <property type="entry name" value="Homeodomain-like"/>
    <property type="match status" value="2"/>
</dbReference>
<evidence type="ECO:0000256" key="2">
    <source>
        <dbReference type="ARBA" id="ARBA00022490"/>
    </source>
</evidence>
<gene>
    <name evidence="11" type="ORF">ICC18_01780</name>
</gene>
<dbReference type="InterPro" id="IPR011006">
    <property type="entry name" value="CheY-like_superfamily"/>
</dbReference>
<keyword evidence="12" id="KW-1185">Reference proteome</keyword>